<name>A0A1S2UXG5_9PSED</name>
<reference evidence="2 4" key="1">
    <citation type="submission" date="2016-08" db="EMBL/GenBank/DDBJ databases">
        <title>Draft genome sequence of Pseudomonas costantinii LMG 22119, type strain isolated from cultivated mushroom (Agaricus bisporus) sporophores.</title>
        <authorList>
            <person name="Tambong J.T."/>
        </authorList>
    </citation>
    <scope>NUCLEOTIDE SEQUENCE [LARGE SCALE GENOMIC DNA]</scope>
    <source>
        <strain evidence="2 4">LMG 22119</strain>
    </source>
</reference>
<dbReference type="InterPro" id="IPR003646">
    <property type="entry name" value="SH3-like_bac-type"/>
</dbReference>
<protein>
    <submittedName>
        <fullName evidence="3">SH3 domain-containing protein</fullName>
    </submittedName>
</protein>
<dbReference type="Gene3D" id="2.30.30.40">
    <property type="entry name" value="SH3 Domains"/>
    <property type="match status" value="1"/>
</dbReference>
<gene>
    <name evidence="2" type="ORF">BFL40_15705</name>
    <name evidence="3" type="ORF">SAMN04515675_2891</name>
</gene>
<proteinExistence type="predicted"/>
<dbReference type="AlphaFoldDB" id="A0A1S2UXG5"/>
<sequence length="314" mass="34685">MGDKSESNWIRKSFLMDSIAPSQASEKIKLKVPLRKVLEAVPLSILGASLLELELNQEEWHKLASSDELRAVAEKWSSMIEGSNLLVTLPRAFDNLTGSFKTFRAFKESPQFRMLTSDISVVEVADVHNYSDTIDVEILFSGRVSSTASGPLKKKILKLVRDREHLGLSNLQVALRIFGLLLTLAGSNASSLLVKGFYIAEKAVALDGLVGVVCRVLPPEPKGWSVYTSLCRAQKGQDIAQDGVWLVKSANVNLRAEPASSSESLGKVQPLQTFTPLDDPENNGWIKVSLELDGVRMQGWIYKKFVAFKKPDKK</sequence>
<dbReference type="Pfam" id="PF08239">
    <property type="entry name" value="SH3_3"/>
    <property type="match status" value="1"/>
</dbReference>
<organism evidence="2 4">
    <name type="scientific">Pseudomonas costantinii</name>
    <dbReference type="NCBI Taxonomy" id="168469"/>
    <lineage>
        <taxon>Bacteria</taxon>
        <taxon>Pseudomonadati</taxon>
        <taxon>Pseudomonadota</taxon>
        <taxon>Gammaproteobacteria</taxon>
        <taxon>Pseudomonadales</taxon>
        <taxon>Pseudomonadaceae</taxon>
        <taxon>Pseudomonas</taxon>
    </lineage>
</organism>
<reference evidence="3 5" key="2">
    <citation type="submission" date="2016-10" db="EMBL/GenBank/DDBJ databases">
        <authorList>
            <person name="Varghese N."/>
            <person name="Submissions S."/>
        </authorList>
    </citation>
    <scope>NUCLEOTIDE SEQUENCE [LARGE SCALE GENOMIC DNA]</scope>
    <source>
        <strain evidence="3 5">BS2773</strain>
    </source>
</reference>
<keyword evidence="5" id="KW-1185">Reference proteome</keyword>
<dbReference type="Proteomes" id="UP000182179">
    <property type="component" value="Unassembled WGS sequence"/>
</dbReference>
<accession>A0A1S2UXG5</accession>
<dbReference type="EMBL" id="FNTS01000002">
    <property type="protein sequence ID" value="SED87001.1"/>
    <property type="molecule type" value="Genomic_DNA"/>
</dbReference>
<evidence type="ECO:0000313" key="4">
    <source>
        <dbReference type="Proteomes" id="UP000181661"/>
    </source>
</evidence>
<dbReference type="EMBL" id="MDDR01000034">
    <property type="protein sequence ID" value="OIN50960.1"/>
    <property type="molecule type" value="Genomic_DNA"/>
</dbReference>
<evidence type="ECO:0000259" key="1">
    <source>
        <dbReference type="Pfam" id="PF08239"/>
    </source>
</evidence>
<dbReference type="Proteomes" id="UP000181661">
    <property type="component" value="Unassembled WGS sequence"/>
</dbReference>
<feature type="domain" description="SH3b" evidence="1">
    <location>
        <begin position="251"/>
        <end position="306"/>
    </location>
</feature>
<evidence type="ECO:0000313" key="5">
    <source>
        <dbReference type="Proteomes" id="UP000182179"/>
    </source>
</evidence>
<evidence type="ECO:0000313" key="2">
    <source>
        <dbReference type="EMBL" id="OIN50960.1"/>
    </source>
</evidence>
<comment type="caution">
    <text evidence="2">The sequence shown here is derived from an EMBL/GenBank/DDBJ whole genome shotgun (WGS) entry which is preliminary data.</text>
</comment>
<evidence type="ECO:0000313" key="3">
    <source>
        <dbReference type="EMBL" id="SED87001.1"/>
    </source>
</evidence>